<name>A0ABR4Q4J6_9CEST</name>
<evidence type="ECO:0000313" key="2">
    <source>
        <dbReference type="EMBL" id="KAL5104454.1"/>
    </source>
</evidence>
<comment type="caution">
    <text evidence="2">The sequence shown here is derived from an EMBL/GenBank/DDBJ whole genome shotgun (WGS) entry which is preliminary data.</text>
</comment>
<dbReference type="EMBL" id="JAKROA010000012">
    <property type="protein sequence ID" value="KAL5104454.1"/>
    <property type="molecule type" value="Genomic_DNA"/>
</dbReference>
<feature type="compositionally biased region" description="Acidic residues" evidence="1">
    <location>
        <begin position="7"/>
        <end position="16"/>
    </location>
</feature>
<proteinExistence type="predicted"/>
<feature type="region of interest" description="Disordered" evidence="1">
    <location>
        <begin position="41"/>
        <end position="74"/>
    </location>
</feature>
<evidence type="ECO:0000256" key="1">
    <source>
        <dbReference type="SAM" id="MobiDB-lite"/>
    </source>
</evidence>
<gene>
    <name evidence="2" type="ORF">TcWFU_004380</name>
</gene>
<dbReference type="Proteomes" id="UP001651158">
    <property type="component" value="Unassembled WGS sequence"/>
</dbReference>
<evidence type="ECO:0000313" key="3">
    <source>
        <dbReference type="Proteomes" id="UP001651158"/>
    </source>
</evidence>
<organism evidence="2 3">
    <name type="scientific">Taenia crassiceps</name>
    <dbReference type="NCBI Taxonomy" id="6207"/>
    <lineage>
        <taxon>Eukaryota</taxon>
        <taxon>Metazoa</taxon>
        <taxon>Spiralia</taxon>
        <taxon>Lophotrochozoa</taxon>
        <taxon>Platyhelminthes</taxon>
        <taxon>Cestoda</taxon>
        <taxon>Eucestoda</taxon>
        <taxon>Cyclophyllidea</taxon>
        <taxon>Taeniidae</taxon>
        <taxon>Taenia</taxon>
    </lineage>
</organism>
<protein>
    <submittedName>
        <fullName evidence="2">Uncharacterized protein</fullName>
    </submittedName>
</protein>
<feature type="compositionally biased region" description="Basic and acidic residues" evidence="1">
    <location>
        <begin position="17"/>
        <end position="28"/>
    </location>
</feature>
<sequence length="74" mass="8215">MEREGGREEEEEEEEERSGVEWRGRGDAGEDHAYSAAFLSTSTSTFLPRKTHAGSFKPILAPLPCTITSPEGRF</sequence>
<feature type="region of interest" description="Disordered" evidence="1">
    <location>
        <begin position="1"/>
        <end position="28"/>
    </location>
</feature>
<reference evidence="2 3" key="1">
    <citation type="journal article" date="2022" name="Front. Cell. Infect. Microbiol.">
        <title>The Genomes of Two Strains of Taenia crassiceps the Animal Model for the Study of Human Cysticercosis.</title>
        <authorList>
            <person name="Bobes R.J."/>
            <person name="Estrada K."/>
            <person name="Rios-Valencia D.G."/>
            <person name="Calderon-Gallegos A."/>
            <person name="de la Torre P."/>
            <person name="Carrero J.C."/>
            <person name="Sanchez-Flores A."/>
            <person name="Laclette J.P."/>
        </authorList>
    </citation>
    <scope>NUCLEOTIDE SEQUENCE [LARGE SCALE GENOMIC DNA]</scope>
    <source>
        <tissue evidence="2">Peritoneal cavity of infected mice</tissue>
    </source>
</reference>
<keyword evidence="3" id="KW-1185">Reference proteome</keyword>
<accession>A0ABR4Q4J6</accession>